<evidence type="ECO:0000256" key="9">
    <source>
        <dbReference type="ARBA" id="ARBA00023187"/>
    </source>
</evidence>
<evidence type="ECO:0000256" key="2">
    <source>
        <dbReference type="ARBA" id="ARBA00022499"/>
    </source>
</evidence>
<dbReference type="PANTHER" id="PTHR23308">
    <property type="entry name" value="NUCLEAR INHIBITOR OF PROTEIN PHOSPHATASE-1"/>
    <property type="match status" value="1"/>
</dbReference>
<proteinExistence type="predicted"/>
<evidence type="ECO:0000256" key="11">
    <source>
        <dbReference type="ARBA" id="ARBA00055964"/>
    </source>
</evidence>
<dbReference type="FunFam" id="2.60.200.20:FF:000008">
    <property type="entry name" value="smad nuclear-interacting protein 1"/>
    <property type="match status" value="1"/>
</dbReference>
<gene>
    <name evidence="14" type="ORF">MCOR_29241</name>
</gene>
<dbReference type="SMART" id="SM00240">
    <property type="entry name" value="FHA"/>
    <property type="match status" value="1"/>
</dbReference>
<accession>A0A6J8CI05</accession>
<dbReference type="GO" id="GO:0008380">
    <property type="term" value="P:RNA splicing"/>
    <property type="evidence" value="ECO:0007669"/>
    <property type="project" value="UniProtKB-KW"/>
</dbReference>
<dbReference type="PROSITE" id="PS50006">
    <property type="entry name" value="FHA_DOMAIN"/>
    <property type="match status" value="1"/>
</dbReference>
<dbReference type="Pfam" id="PF00498">
    <property type="entry name" value="FHA"/>
    <property type="match status" value="1"/>
</dbReference>
<dbReference type="AlphaFoldDB" id="A0A6J8CI05"/>
<dbReference type="InterPro" id="IPR008984">
    <property type="entry name" value="SMAD_FHA_dom_sf"/>
</dbReference>
<name>A0A6J8CI05_MYTCO</name>
<keyword evidence="3" id="KW-0597">Phosphoprotein</keyword>
<feature type="compositionally biased region" description="Basic and acidic residues" evidence="12">
    <location>
        <begin position="124"/>
        <end position="145"/>
    </location>
</feature>
<dbReference type="EMBL" id="CACVKT020005298">
    <property type="protein sequence ID" value="CAC5394500.1"/>
    <property type="molecule type" value="Genomic_DNA"/>
</dbReference>
<feature type="domain" description="FHA" evidence="13">
    <location>
        <begin position="241"/>
        <end position="304"/>
    </location>
</feature>
<keyword evidence="2" id="KW-1017">Isopeptide bond</keyword>
<dbReference type="InterPro" id="IPR000253">
    <property type="entry name" value="FHA_dom"/>
</dbReference>
<dbReference type="InterPro" id="IPR050923">
    <property type="entry name" value="Cell_Proc_Reg/RNA_Proc"/>
</dbReference>
<dbReference type="GO" id="GO:0006397">
    <property type="term" value="P:mRNA processing"/>
    <property type="evidence" value="ECO:0007669"/>
    <property type="project" value="UniProtKB-KW"/>
</dbReference>
<evidence type="ECO:0000256" key="3">
    <source>
        <dbReference type="ARBA" id="ARBA00022553"/>
    </source>
</evidence>
<evidence type="ECO:0000256" key="6">
    <source>
        <dbReference type="ARBA" id="ARBA00022843"/>
    </source>
</evidence>
<reference evidence="14 15" key="1">
    <citation type="submission" date="2020-06" db="EMBL/GenBank/DDBJ databases">
        <authorList>
            <person name="Li R."/>
            <person name="Bekaert M."/>
        </authorList>
    </citation>
    <scope>NUCLEOTIDE SEQUENCE [LARGE SCALE GENOMIC DNA]</scope>
    <source>
        <strain evidence="15">wild</strain>
    </source>
</reference>
<protein>
    <submittedName>
        <fullName evidence="14">SNIP1</fullName>
    </submittedName>
</protein>
<comment type="subcellular location">
    <subcellularLocation>
        <location evidence="1">Nucleus</location>
    </subcellularLocation>
</comment>
<evidence type="ECO:0000256" key="10">
    <source>
        <dbReference type="ARBA" id="ARBA00023242"/>
    </source>
</evidence>
<evidence type="ECO:0000256" key="4">
    <source>
        <dbReference type="ARBA" id="ARBA00022664"/>
    </source>
</evidence>
<feature type="compositionally biased region" description="Basic residues" evidence="12">
    <location>
        <begin position="9"/>
        <end position="18"/>
    </location>
</feature>
<keyword evidence="7" id="KW-0175">Coiled coil</keyword>
<evidence type="ECO:0000256" key="8">
    <source>
        <dbReference type="ARBA" id="ARBA00023158"/>
    </source>
</evidence>
<dbReference type="SUPFAM" id="SSF49879">
    <property type="entry name" value="SMAD/FHA domain"/>
    <property type="match status" value="1"/>
</dbReference>
<dbReference type="GO" id="GO:0005681">
    <property type="term" value="C:spliceosomal complex"/>
    <property type="evidence" value="ECO:0007669"/>
    <property type="project" value="UniProtKB-KW"/>
</dbReference>
<dbReference type="Proteomes" id="UP000507470">
    <property type="component" value="Unassembled WGS sequence"/>
</dbReference>
<keyword evidence="8" id="KW-0943">RNA-mediated gene silencing</keyword>
<sequence>MAKDDETKAKKKHKKQRNRSSSPEKVKHEKHRHKSGSESPPKRVKREHHRSPETQSKNVKKEREWSPHHYERAGYDRDHHHRQDNRHFKSEKDERHDHRHKRNYPDSDEEHGRRHHHHHHRVKQERENSQLHDQRRERRHNDERRRQARKQRGGNPFDQSENETFGTGREETNTEEEPKDKDKPDFELSGKLTEDTNSYKGVVIKYNQPPEARRPKKRWRLYPFKGEEALPVLHIHRSSAYLIGRERRVADIPVDHPSCSKQHAVLQFRLVEFERSDGTTGRRVCPYVIDLNSANGTFVNNQKIDPERYVELMEKDMVKFGFSSREYVLLHDKTDTSGLNDEGESD</sequence>
<evidence type="ECO:0000313" key="15">
    <source>
        <dbReference type="Proteomes" id="UP000507470"/>
    </source>
</evidence>
<keyword evidence="15" id="KW-1185">Reference proteome</keyword>
<evidence type="ECO:0000256" key="12">
    <source>
        <dbReference type="SAM" id="MobiDB-lite"/>
    </source>
</evidence>
<dbReference type="CDD" id="cd22718">
    <property type="entry name" value="FHA_SNIP1"/>
    <property type="match status" value="1"/>
</dbReference>
<evidence type="ECO:0000256" key="5">
    <source>
        <dbReference type="ARBA" id="ARBA00022728"/>
    </source>
</evidence>
<dbReference type="Gene3D" id="2.60.200.20">
    <property type="match status" value="1"/>
</dbReference>
<keyword evidence="10" id="KW-0539">Nucleus</keyword>
<organism evidence="14 15">
    <name type="scientific">Mytilus coruscus</name>
    <name type="common">Sea mussel</name>
    <dbReference type="NCBI Taxonomy" id="42192"/>
    <lineage>
        <taxon>Eukaryota</taxon>
        <taxon>Metazoa</taxon>
        <taxon>Spiralia</taxon>
        <taxon>Lophotrochozoa</taxon>
        <taxon>Mollusca</taxon>
        <taxon>Bivalvia</taxon>
        <taxon>Autobranchia</taxon>
        <taxon>Pteriomorphia</taxon>
        <taxon>Mytilida</taxon>
        <taxon>Mytiloidea</taxon>
        <taxon>Mytilidae</taxon>
        <taxon>Mytilinae</taxon>
        <taxon>Mytilus</taxon>
    </lineage>
</organism>
<evidence type="ECO:0000256" key="7">
    <source>
        <dbReference type="ARBA" id="ARBA00023054"/>
    </source>
</evidence>
<keyword evidence="5" id="KW-0747">Spliceosome</keyword>
<dbReference type="OrthoDB" id="444265at2759"/>
<feature type="compositionally biased region" description="Basic and acidic residues" evidence="12">
    <location>
        <begin position="168"/>
        <end position="194"/>
    </location>
</feature>
<feature type="compositionally biased region" description="Basic residues" evidence="12">
    <location>
        <begin position="113"/>
        <end position="123"/>
    </location>
</feature>
<keyword evidence="9" id="KW-0508">mRNA splicing</keyword>
<feature type="region of interest" description="Disordered" evidence="12">
    <location>
        <begin position="1"/>
        <end position="194"/>
    </location>
</feature>
<keyword evidence="4" id="KW-0507">mRNA processing</keyword>
<evidence type="ECO:0000259" key="13">
    <source>
        <dbReference type="PROSITE" id="PS50006"/>
    </source>
</evidence>
<dbReference type="GO" id="GO:0031047">
    <property type="term" value="P:regulatory ncRNA-mediated gene silencing"/>
    <property type="evidence" value="ECO:0007669"/>
    <property type="project" value="UniProtKB-KW"/>
</dbReference>
<feature type="compositionally biased region" description="Basic and acidic residues" evidence="12">
    <location>
        <begin position="85"/>
        <end position="96"/>
    </location>
</feature>
<keyword evidence="6" id="KW-0832">Ubl conjugation</keyword>
<comment type="function">
    <text evidence="11">Required for pre-mRNA splicing as component of the spliceosome. As a component of the minor spliceosome, involved in the splicing of U12-type introns in pre-mRNAs. Down-regulates NF-kappa-B signaling by competing with RELA for CREBBP/EP300 binding. Involved in the microRNA (miRNA) biogenesis. May be involved in cyclin-D1/CCND1 mRNA stability through the SNARP complex which associates with both the 3'end of the CCND1 gene and its mRNA.</text>
</comment>
<feature type="compositionally biased region" description="Basic and acidic residues" evidence="12">
    <location>
        <begin position="59"/>
        <end position="78"/>
    </location>
</feature>
<evidence type="ECO:0000313" key="14">
    <source>
        <dbReference type="EMBL" id="CAC5394500.1"/>
    </source>
</evidence>
<evidence type="ECO:0000256" key="1">
    <source>
        <dbReference type="ARBA" id="ARBA00004123"/>
    </source>
</evidence>